<feature type="compositionally biased region" description="Acidic residues" evidence="5">
    <location>
        <begin position="130"/>
        <end position="144"/>
    </location>
</feature>
<keyword evidence="6" id="KW-0812">Transmembrane</keyword>
<feature type="compositionally biased region" description="Basic and acidic residues" evidence="5">
    <location>
        <begin position="297"/>
        <end position="313"/>
    </location>
</feature>
<dbReference type="GO" id="GO:0008270">
    <property type="term" value="F:zinc ion binding"/>
    <property type="evidence" value="ECO:0007669"/>
    <property type="project" value="UniProtKB-KW"/>
</dbReference>
<dbReference type="InterPro" id="IPR001876">
    <property type="entry name" value="Znf_RanBP2"/>
</dbReference>
<evidence type="ECO:0000313" key="8">
    <source>
        <dbReference type="EMBL" id="TYB31216.1"/>
    </source>
</evidence>
<feature type="compositionally biased region" description="Acidic residues" evidence="5">
    <location>
        <begin position="172"/>
        <end position="193"/>
    </location>
</feature>
<feature type="compositionally biased region" description="Acidic residues" evidence="5">
    <location>
        <begin position="88"/>
        <end position="117"/>
    </location>
</feature>
<keyword evidence="3" id="KW-0862">Zinc</keyword>
<accession>A0A5D0MDZ5</accession>
<sequence length="859" mass="99063">MAFFMCPQCGADIDLTDTNKCEFCGYELNMSECVECGKEIPVDSNVCPYCDAEQGEIANESLEQASEVEMDTDIEAEQEEDQFLSDIESAIESDIPSEDQEIESDESLNQISEEETDIDNKEESQTEFVQIEDDTSDMEQMEESFETKGSSESIDSEKEQKIQEELITSGEEPTDLEAEEESYVDESEEEIEAEKDVISNVTGEETFDETETDEELDFGHREEIEEIIEEPGIQEDLIEDEEEEFIQEEDEYLESLDDIELGAEEESHEKIYDYEEEELTSEDLEESTSDTEETVSAEERTSQKDKDKDKEEQVCPECEAKNPAMAKFCLNCGAKLQVPEEEEKKNICPECGTENLEDARFCMVCGTSLSAEKEIKEKKMETPLKKESPKEDKKQYKVKIKYDKDNKFKYRFVKNKIKGIKTVIDEKELETLMSNNNFVVSIPVNSFRDFKMELEELDCSVERIDKSAETSETKQAEKEEYEEVTKNYVEIKELPEKTEQWQSKFVSMLSAMRPDITDEEAEKISKGAEKRIEVKNKEDGQQLAKVLSALNCETEVIEGKEKIKKEPEEEIHKKEETDSAGKKKEEKDIEKEIEQEMKARMKTQEGKKQEETETKPEEQEKKEEEKPKFLILSGVDKNNWVVRERLLEKLVKMYPNMTRDIAEGIVTQPVVKLRVKNMEEAQKYKPEFEDMGWNTRIEDVAKMLKARKSKRKSNVNVEKRKQIHQAYLKREKSKRRNILTTILIAIFVIGIGYFLYSSFFVSHDYMLVEAEVGHNEVELSTSGEPVVHLRKNPRMDSQRVGVPIQIGSVLELERNQPIQVGGYSWFEVKVPGIRGRTGYIRGDIVIPSDKNGNPVSESP</sequence>
<evidence type="ECO:0000256" key="4">
    <source>
        <dbReference type="SAM" id="Coils"/>
    </source>
</evidence>
<keyword evidence="1" id="KW-0479">Metal-binding</keyword>
<evidence type="ECO:0000259" key="7">
    <source>
        <dbReference type="SMART" id="SM00547"/>
    </source>
</evidence>
<keyword evidence="2" id="KW-0863">Zinc-finger</keyword>
<keyword evidence="6" id="KW-1133">Transmembrane helix</keyword>
<evidence type="ECO:0000256" key="1">
    <source>
        <dbReference type="ARBA" id="ARBA00022723"/>
    </source>
</evidence>
<evidence type="ECO:0000256" key="3">
    <source>
        <dbReference type="ARBA" id="ARBA00022833"/>
    </source>
</evidence>
<dbReference type="Pfam" id="PF12773">
    <property type="entry name" value="DZR"/>
    <property type="match status" value="2"/>
</dbReference>
<feature type="compositionally biased region" description="Basic and acidic residues" evidence="5">
    <location>
        <begin position="155"/>
        <end position="164"/>
    </location>
</feature>
<feature type="region of interest" description="Disordered" evidence="5">
    <location>
        <begin position="567"/>
        <end position="625"/>
    </location>
</feature>
<feature type="coiled-coil region" evidence="4">
    <location>
        <begin position="467"/>
        <end position="494"/>
    </location>
</feature>
<dbReference type="EMBL" id="VSIX01000045">
    <property type="protein sequence ID" value="TYB31216.1"/>
    <property type="molecule type" value="Genomic_DNA"/>
</dbReference>
<feature type="transmembrane region" description="Helical" evidence="6">
    <location>
        <begin position="738"/>
        <end position="756"/>
    </location>
</feature>
<feature type="domain" description="RanBP2-type" evidence="7">
    <location>
        <begin position="311"/>
        <end position="335"/>
    </location>
</feature>
<evidence type="ECO:0000313" key="9">
    <source>
        <dbReference type="Proteomes" id="UP000324143"/>
    </source>
</evidence>
<comment type="caution">
    <text evidence="8">The sequence shown here is derived from an EMBL/GenBank/DDBJ whole genome shotgun (WGS) entry which is preliminary data.</text>
</comment>
<keyword evidence="9" id="KW-1185">Reference proteome</keyword>
<keyword evidence="4" id="KW-0175">Coiled coil</keyword>
<evidence type="ECO:0000256" key="6">
    <source>
        <dbReference type="SAM" id="Phobius"/>
    </source>
</evidence>
<feature type="compositionally biased region" description="Acidic residues" evidence="5">
    <location>
        <begin position="274"/>
        <end position="296"/>
    </location>
</feature>
<protein>
    <submittedName>
        <fullName evidence="8">Zinc-ribbon domain-containing protein</fullName>
    </submittedName>
</protein>
<dbReference type="Proteomes" id="UP000324143">
    <property type="component" value="Unassembled WGS sequence"/>
</dbReference>
<feature type="compositionally biased region" description="Acidic residues" evidence="5">
    <location>
        <begin position="205"/>
        <end position="216"/>
    </location>
</feature>
<evidence type="ECO:0000256" key="2">
    <source>
        <dbReference type="ARBA" id="ARBA00022771"/>
    </source>
</evidence>
<reference evidence="8" key="1">
    <citation type="submission" date="2019-08" db="EMBL/GenBank/DDBJ databases">
        <title>Genomic characterization of a novel candidate phylum (ARYD3) from a high temperature, high salinity tertiary oil reservoir in north central Oklahoma, USA.</title>
        <authorList>
            <person name="Youssef N.H."/>
            <person name="Yadav A."/>
            <person name="Elshahed M.S."/>
        </authorList>
    </citation>
    <scope>NUCLEOTIDE SEQUENCE [LARGE SCALE GENOMIC DNA]</scope>
    <source>
        <strain evidence="8">ARYD3</strain>
    </source>
</reference>
<evidence type="ECO:0000256" key="5">
    <source>
        <dbReference type="SAM" id="MobiDB-lite"/>
    </source>
</evidence>
<name>A0A5D0MDZ5_9BACT</name>
<dbReference type="AlphaFoldDB" id="A0A5D0MDZ5"/>
<gene>
    <name evidence="8" type="ORF">FXF47_05125</name>
</gene>
<organism evidence="8 9">
    <name type="scientific">Candidatus Mcinerneyibacterium aminivorans</name>
    <dbReference type="NCBI Taxonomy" id="2703815"/>
    <lineage>
        <taxon>Bacteria</taxon>
        <taxon>Candidatus Macinerneyibacteriota</taxon>
        <taxon>Candidatus Mcinerneyibacteria</taxon>
        <taxon>Candidatus Mcinerneyibacteriales</taxon>
        <taxon>Candidatus Mcinerneyibacteriaceae</taxon>
        <taxon>Candidatus Mcinerneyibacterium</taxon>
    </lineage>
</organism>
<feature type="domain" description="RanBP2-type" evidence="7">
    <location>
        <begin position="344"/>
        <end position="368"/>
    </location>
</feature>
<feature type="region of interest" description="Disordered" evidence="5">
    <location>
        <begin position="258"/>
        <end position="314"/>
    </location>
</feature>
<keyword evidence="6" id="KW-0472">Membrane</keyword>
<dbReference type="SMART" id="SM00547">
    <property type="entry name" value="ZnF_RBZ"/>
    <property type="match status" value="2"/>
</dbReference>
<feature type="region of interest" description="Disordered" evidence="5">
    <location>
        <begin position="88"/>
        <end position="217"/>
    </location>
</feature>
<dbReference type="InterPro" id="IPR025874">
    <property type="entry name" value="DZR"/>
</dbReference>
<proteinExistence type="predicted"/>